<feature type="non-terminal residue" evidence="1">
    <location>
        <position position="1"/>
    </location>
</feature>
<reference evidence="1 2" key="1">
    <citation type="submission" date="2020-02" db="EMBL/GenBank/DDBJ databases">
        <authorList>
            <person name="Ferguson B K."/>
        </authorList>
    </citation>
    <scope>NUCLEOTIDE SEQUENCE [LARGE SCALE GENOMIC DNA]</scope>
</reference>
<name>A0A6H5FWB4_9HEMI</name>
<dbReference type="Proteomes" id="UP000479000">
    <property type="component" value="Unassembled WGS sequence"/>
</dbReference>
<keyword evidence="2" id="KW-1185">Reference proteome</keyword>
<sequence>DLLASNDEVTDDSNFRHNGNLKNWTILTLGRMLSFDDVSNTDWNFVASSVT</sequence>
<accession>A0A6H5FWB4</accession>
<proteinExistence type="predicted"/>
<gene>
    <name evidence="1" type="ORF">NTEN_LOCUS644</name>
</gene>
<protein>
    <submittedName>
        <fullName evidence="1">Uncharacterized protein</fullName>
    </submittedName>
</protein>
<evidence type="ECO:0000313" key="1">
    <source>
        <dbReference type="EMBL" id="CAA9993758.1"/>
    </source>
</evidence>
<organism evidence="1 2">
    <name type="scientific">Nesidiocoris tenuis</name>
    <dbReference type="NCBI Taxonomy" id="355587"/>
    <lineage>
        <taxon>Eukaryota</taxon>
        <taxon>Metazoa</taxon>
        <taxon>Ecdysozoa</taxon>
        <taxon>Arthropoda</taxon>
        <taxon>Hexapoda</taxon>
        <taxon>Insecta</taxon>
        <taxon>Pterygota</taxon>
        <taxon>Neoptera</taxon>
        <taxon>Paraneoptera</taxon>
        <taxon>Hemiptera</taxon>
        <taxon>Heteroptera</taxon>
        <taxon>Panheteroptera</taxon>
        <taxon>Cimicomorpha</taxon>
        <taxon>Miridae</taxon>
        <taxon>Dicyphina</taxon>
        <taxon>Nesidiocoris</taxon>
    </lineage>
</organism>
<evidence type="ECO:0000313" key="2">
    <source>
        <dbReference type="Proteomes" id="UP000479000"/>
    </source>
</evidence>
<dbReference type="EMBL" id="CADCXU010001165">
    <property type="protein sequence ID" value="CAA9993758.1"/>
    <property type="molecule type" value="Genomic_DNA"/>
</dbReference>
<dbReference type="AlphaFoldDB" id="A0A6H5FWB4"/>